<accession>A0A494YRA1</accession>
<dbReference type="RefSeq" id="WP_121134753.1">
    <property type="nucleotide sequence ID" value="NZ_JBHUFK010000063.1"/>
</dbReference>
<name>A0A494YRA1_9BACI</name>
<protein>
    <submittedName>
        <fullName evidence="1">Uncharacterized protein</fullName>
    </submittedName>
</protein>
<dbReference type="AlphaFoldDB" id="A0A494YRA1"/>
<keyword evidence="2" id="KW-1185">Reference proteome</keyword>
<sequence length="417" mass="49966">MERTSILKLKRKEELKKAIVNSNHSIVTIFKNGNWRLEEGDFRKEKENEQIYSLKCNCGYNQLELSNIIEWLDHIVCITNKYKEDHFFYTYDDMIESETVPLENYLYNPLPTIKQKITWSVDFSGLEWNHGLKLFRLFNSDSSFISFTSFDLLISYLYHHISSIKDDDLYYRQCKNIRTLHSKIFKTSIPNERLTQSNIEDNIILEKDELLRMLNQSKHTTVAQIYDYLELPCKPCWSIDTIISPYDINLIAVSNLIKLKEINKFFEKLYEERKNFDEPFVRQYIRLKAQSHKRRKNSWIEWRNEVDWKYASKFIDINHYQIAMDEITKAEVEIFNMAPCFENGYLKLILRKFENQDNLIKVTDVLSFFNRPIPSNKDISNKYFSLTLFDNDDFYDFMGFISIDEVIELLLFEDSSV</sequence>
<dbReference type="EMBL" id="RBZO01000058">
    <property type="protein sequence ID" value="RKQ11634.1"/>
    <property type="molecule type" value="Genomic_DNA"/>
</dbReference>
<proteinExistence type="predicted"/>
<comment type="caution">
    <text evidence="1">The sequence shown here is derived from an EMBL/GenBank/DDBJ whole genome shotgun (WGS) entry which is preliminary data.</text>
</comment>
<dbReference type="OrthoDB" id="2955417at2"/>
<reference evidence="1 2" key="1">
    <citation type="journal article" date="2015" name="Antonie Van Leeuwenhoek">
        <title>Oceanobacillus bengalensis sp. nov., a bacterium isolated from seawater of the Bay of Bengal.</title>
        <authorList>
            <person name="Yongchang O."/>
            <person name="Xiang W."/>
            <person name="Wang G."/>
        </authorList>
    </citation>
    <scope>NUCLEOTIDE SEQUENCE [LARGE SCALE GENOMIC DNA]</scope>
    <source>
        <strain evidence="1 2">MCCC 1K00260</strain>
    </source>
</reference>
<dbReference type="Proteomes" id="UP000281813">
    <property type="component" value="Unassembled WGS sequence"/>
</dbReference>
<organism evidence="1 2">
    <name type="scientific">Oceanobacillus bengalensis</name>
    <dbReference type="NCBI Taxonomy" id="1435466"/>
    <lineage>
        <taxon>Bacteria</taxon>
        <taxon>Bacillati</taxon>
        <taxon>Bacillota</taxon>
        <taxon>Bacilli</taxon>
        <taxon>Bacillales</taxon>
        <taxon>Bacillaceae</taxon>
        <taxon>Oceanobacillus</taxon>
    </lineage>
</organism>
<gene>
    <name evidence="1" type="ORF">D8M05_19595</name>
</gene>
<evidence type="ECO:0000313" key="1">
    <source>
        <dbReference type="EMBL" id="RKQ11634.1"/>
    </source>
</evidence>
<evidence type="ECO:0000313" key="2">
    <source>
        <dbReference type="Proteomes" id="UP000281813"/>
    </source>
</evidence>